<feature type="transmembrane region" description="Helical" evidence="1">
    <location>
        <begin position="299"/>
        <end position="319"/>
    </location>
</feature>
<evidence type="ECO:0000256" key="1">
    <source>
        <dbReference type="SAM" id="Phobius"/>
    </source>
</evidence>
<accession>E1ZIH4</accession>
<evidence type="ECO:0000313" key="3">
    <source>
        <dbReference type="Proteomes" id="UP000008141"/>
    </source>
</evidence>
<sequence>MTRLRSPSASTPPCVSAIDAAADRIREETGLHTHAERRKLEWAADKQLGGTVILVLYLTFAMKLRSLLTPPPSPAVAASLLAYCAACLATIAWRRSGWTTSYMRWREGLATLLRLTACGLGAWTVLTGRLLEAVPPTAAAGAAAHLALIVFACGGPSCISHALAWRMRFWLSAATQTFLVGTILRHHPTFCSVPALASPAAQAHTHRLYSLLSTLAYTLPLPVSAFVQPDPEAECQTVLGFLHIAIGLLAPLVCEALAEARLFRQQQRRRRALGLPAERGIDASIFGAVGFLADEGSGLFVAAIVWVLLAVTWDWLALFSIPAEQRAWQGARG</sequence>
<organism evidence="3">
    <name type="scientific">Chlorella variabilis</name>
    <name type="common">Green alga</name>
    <dbReference type="NCBI Taxonomy" id="554065"/>
    <lineage>
        <taxon>Eukaryota</taxon>
        <taxon>Viridiplantae</taxon>
        <taxon>Chlorophyta</taxon>
        <taxon>core chlorophytes</taxon>
        <taxon>Trebouxiophyceae</taxon>
        <taxon>Chlorellales</taxon>
        <taxon>Chlorellaceae</taxon>
        <taxon>Chlorella clade</taxon>
        <taxon>Chlorella</taxon>
    </lineage>
</organism>
<dbReference type="Proteomes" id="UP000008141">
    <property type="component" value="Unassembled WGS sequence"/>
</dbReference>
<keyword evidence="1" id="KW-0812">Transmembrane</keyword>
<reference evidence="2 3" key="1">
    <citation type="journal article" date="2010" name="Plant Cell">
        <title>The Chlorella variabilis NC64A genome reveals adaptation to photosymbiosis, coevolution with viruses, and cryptic sex.</title>
        <authorList>
            <person name="Blanc G."/>
            <person name="Duncan G."/>
            <person name="Agarkova I."/>
            <person name="Borodovsky M."/>
            <person name="Gurnon J."/>
            <person name="Kuo A."/>
            <person name="Lindquist E."/>
            <person name="Lucas S."/>
            <person name="Pangilinan J."/>
            <person name="Polle J."/>
            <person name="Salamov A."/>
            <person name="Terry A."/>
            <person name="Yamada T."/>
            <person name="Dunigan D.D."/>
            <person name="Grigoriev I.V."/>
            <person name="Claverie J.M."/>
            <person name="Van Etten J.L."/>
        </authorList>
    </citation>
    <scope>NUCLEOTIDE SEQUENCE [LARGE SCALE GENOMIC DNA]</scope>
    <source>
        <strain evidence="2 3">NC64A</strain>
    </source>
</reference>
<feature type="transmembrane region" description="Helical" evidence="1">
    <location>
        <begin position="239"/>
        <end position="260"/>
    </location>
</feature>
<proteinExistence type="predicted"/>
<dbReference type="InParanoid" id="E1ZIH4"/>
<gene>
    <name evidence="2" type="ORF">CHLNCDRAFT_58247</name>
</gene>
<feature type="transmembrane region" description="Helical" evidence="1">
    <location>
        <begin position="138"/>
        <end position="159"/>
    </location>
</feature>
<keyword evidence="3" id="KW-1185">Reference proteome</keyword>
<dbReference type="KEGG" id="cvr:CHLNCDRAFT_58247"/>
<feature type="transmembrane region" description="Helical" evidence="1">
    <location>
        <begin position="208"/>
        <end position="227"/>
    </location>
</feature>
<dbReference type="AlphaFoldDB" id="E1ZIH4"/>
<dbReference type="GeneID" id="17353601"/>
<keyword evidence="1" id="KW-0472">Membrane</keyword>
<feature type="transmembrane region" description="Helical" evidence="1">
    <location>
        <begin position="74"/>
        <end position="93"/>
    </location>
</feature>
<keyword evidence="1" id="KW-1133">Transmembrane helix</keyword>
<dbReference type="RefSeq" id="XP_005846435.1">
    <property type="nucleotide sequence ID" value="XM_005846373.1"/>
</dbReference>
<protein>
    <submittedName>
        <fullName evidence="2">Uncharacterized protein</fullName>
    </submittedName>
</protein>
<dbReference type="EMBL" id="GL433848">
    <property type="protein sequence ID" value="EFN54333.1"/>
    <property type="molecule type" value="Genomic_DNA"/>
</dbReference>
<feature type="transmembrane region" description="Helical" evidence="1">
    <location>
        <begin position="48"/>
        <end position="68"/>
    </location>
</feature>
<name>E1ZIH4_CHLVA</name>
<feature type="transmembrane region" description="Helical" evidence="1">
    <location>
        <begin position="105"/>
        <end position="126"/>
    </location>
</feature>
<evidence type="ECO:0000313" key="2">
    <source>
        <dbReference type="EMBL" id="EFN54333.1"/>
    </source>
</evidence>